<dbReference type="Gene3D" id="3.40.630.40">
    <property type="entry name" value="Zn-dependent exopeptidases"/>
    <property type="match status" value="1"/>
</dbReference>
<dbReference type="PANTHER" id="PTHR30404:SF0">
    <property type="entry name" value="N-ACETYLMURAMOYL-L-ALANINE AMIDASE AMIC"/>
    <property type="match status" value="1"/>
</dbReference>
<sequence>MNIRTLITLFALCTATLAKAQQVPSGFWLGNTTGPLPHLTYGLGEDRLGGAKMTYLDSNVVMCVVDSTRDVYKIQLSKNHFAYAPKTTIRRNDSLRPQPYYLSENWRVFGDSLYDYVTINLTEKLPYRSIQQLSPSRLAVDIFGATSNSNWITQLKTTKEIKNVYYEQIEDDVLRVYIELKHKQHWGHHIAYDTIAKRLEIRIKRQPPLNLARLKIAIDPGHGGTNRGAEGGRSNILEKTLTLQYAKVLKETLEEAGVKHVFMTRTKDTTLSMAERAAMLFKDDPDVLISIHFNSAASDTVSGTSTYYRYIGFRPLSTAILDELLELNLKNYGNVGSFNFGLNGPTEYPNALVEVGFLSNREEEKRILDPNFRKRVAARITKGIRSWLLSLQQ</sequence>
<dbReference type="GO" id="GO:0009253">
    <property type="term" value="P:peptidoglycan catabolic process"/>
    <property type="evidence" value="ECO:0007669"/>
    <property type="project" value="InterPro"/>
</dbReference>
<gene>
    <name evidence="6" type="ORF">ESB13_22365</name>
</gene>
<evidence type="ECO:0000256" key="2">
    <source>
        <dbReference type="ARBA" id="ARBA00011901"/>
    </source>
</evidence>
<dbReference type="InterPro" id="IPR050695">
    <property type="entry name" value="N-acetylmuramoyl_amidase_3"/>
</dbReference>
<dbReference type="Pfam" id="PF11741">
    <property type="entry name" value="AMIN"/>
    <property type="match status" value="1"/>
</dbReference>
<dbReference type="RefSeq" id="WP_129006057.1">
    <property type="nucleotide sequence ID" value="NZ_SDHZ01000005.1"/>
</dbReference>
<dbReference type="Gene3D" id="2.60.40.3500">
    <property type="match status" value="1"/>
</dbReference>
<dbReference type="InterPro" id="IPR002508">
    <property type="entry name" value="MurNAc-LAA_cat"/>
</dbReference>
<dbReference type="AlphaFoldDB" id="A0A4V1M9F3"/>
<evidence type="ECO:0000313" key="6">
    <source>
        <dbReference type="EMBL" id="RXK80902.1"/>
    </source>
</evidence>
<evidence type="ECO:0000313" key="7">
    <source>
        <dbReference type="Proteomes" id="UP000290545"/>
    </source>
</evidence>
<dbReference type="CDD" id="cd02696">
    <property type="entry name" value="MurNAc-LAA"/>
    <property type="match status" value="1"/>
</dbReference>
<dbReference type="OrthoDB" id="9806267at2"/>
<evidence type="ECO:0000256" key="1">
    <source>
        <dbReference type="ARBA" id="ARBA00001561"/>
    </source>
</evidence>
<comment type="caution">
    <text evidence="6">The sequence shown here is derived from an EMBL/GenBank/DDBJ whole genome shotgun (WGS) entry which is preliminary data.</text>
</comment>
<keyword evidence="3" id="KW-0378">Hydrolase</keyword>
<dbReference type="SMART" id="SM00646">
    <property type="entry name" value="Ami_3"/>
    <property type="match status" value="1"/>
</dbReference>
<dbReference type="EMBL" id="SDHZ01000005">
    <property type="protein sequence ID" value="RXK80902.1"/>
    <property type="molecule type" value="Genomic_DNA"/>
</dbReference>
<feature type="chain" id="PRO_5021006544" description="N-acetylmuramoyl-L-alanine amidase" evidence="4">
    <location>
        <begin position="21"/>
        <end position="393"/>
    </location>
</feature>
<dbReference type="Proteomes" id="UP000290545">
    <property type="component" value="Unassembled WGS sequence"/>
</dbReference>
<dbReference type="GO" id="GO:0008745">
    <property type="term" value="F:N-acetylmuramoyl-L-alanine amidase activity"/>
    <property type="evidence" value="ECO:0007669"/>
    <property type="project" value="UniProtKB-EC"/>
</dbReference>
<dbReference type="Pfam" id="PF01520">
    <property type="entry name" value="Amidase_3"/>
    <property type="match status" value="1"/>
</dbReference>
<keyword evidence="7" id="KW-1185">Reference proteome</keyword>
<evidence type="ECO:0000256" key="3">
    <source>
        <dbReference type="ARBA" id="ARBA00022801"/>
    </source>
</evidence>
<comment type="catalytic activity">
    <reaction evidence="1">
        <text>Hydrolyzes the link between N-acetylmuramoyl residues and L-amino acid residues in certain cell-wall glycopeptides.</text>
        <dbReference type="EC" id="3.5.1.28"/>
    </reaction>
</comment>
<reference evidence="6 7" key="1">
    <citation type="submission" date="2019-01" db="EMBL/GenBank/DDBJ databases">
        <title>Filimonas sp. strain TTM-71.</title>
        <authorList>
            <person name="Chen W.-M."/>
        </authorList>
    </citation>
    <scope>NUCLEOTIDE SEQUENCE [LARGE SCALE GENOMIC DNA]</scope>
    <source>
        <strain evidence="6 7">TTM-71</strain>
    </source>
</reference>
<feature type="signal peptide" evidence="4">
    <location>
        <begin position="1"/>
        <end position="20"/>
    </location>
</feature>
<dbReference type="InterPro" id="IPR021731">
    <property type="entry name" value="AMIN_dom"/>
</dbReference>
<accession>A0A4V1M9F3</accession>
<evidence type="ECO:0000259" key="5">
    <source>
        <dbReference type="SMART" id="SM00646"/>
    </source>
</evidence>
<evidence type="ECO:0000256" key="4">
    <source>
        <dbReference type="SAM" id="SignalP"/>
    </source>
</evidence>
<dbReference type="EC" id="3.5.1.28" evidence="2"/>
<dbReference type="GO" id="GO:0030288">
    <property type="term" value="C:outer membrane-bounded periplasmic space"/>
    <property type="evidence" value="ECO:0007669"/>
    <property type="project" value="TreeGrafter"/>
</dbReference>
<dbReference type="SUPFAM" id="SSF53187">
    <property type="entry name" value="Zn-dependent exopeptidases"/>
    <property type="match status" value="1"/>
</dbReference>
<protein>
    <recommendedName>
        <fullName evidence="2">N-acetylmuramoyl-L-alanine amidase</fullName>
        <ecNumber evidence="2">3.5.1.28</ecNumber>
    </recommendedName>
</protein>
<proteinExistence type="predicted"/>
<feature type="domain" description="MurNAc-LAA" evidence="5">
    <location>
        <begin position="277"/>
        <end position="385"/>
    </location>
</feature>
<organism evidence="6 7">
    <name type="scientific">Filimonas effusa</name>
    <dbReference type="NCBI Taxonomy" id="2508721"/>
    <lineage>
        <taxon>Bacteria</taxon>
        <taxon>Pseudomonadati</taxon>
        <taxon>Bacteroidota</taxon>
        <taxon>Chitinophagia</taxon>
        <taxon>Chitinophagales</taxon>
        <taxon>Chitinophagaceae</taxon>
        <taxon>Filimonas</taxon>
    </lineage>
</organism>
<name>A0A4V1M9F3_9BACT</name>
<keyword evidence="4" id="KW-0732">Signal</keyword>
<dbReference type="PANTHER" id="PTHR30404">
    <property type="entry name" value="N-ACETYLMURAMOYL-L-ALANINE AMIDASE"/>
    <property type="match status" value="1"/>
</dbReference>